<evidence type="ECO:0000313" key="2">
    <source>
        <dbReference type="Proteomes" id="UP000319908"/>
    </source>
</evidence>
<reference evidence="1 2" key="1">
    <citation type="journal article" date="2020" name="Antonie Van Leeuwenhoek">
        <title>Rhodopirellula heiligendammensis sp. nov., Rhodopirellula pilleata sp. nov., and Rhodopirellula solitaria sp. nov. isolated from natural or artificial marine surfaces in Northern Germany and California, USA, and emended description of the genus Rhodopirellula.</title>
        <authorList>
            <person name="Kallscheuer N."/>
            <person name="Wiegand S."/>
            <person name="Jogler M."/>
            <person name="Boedeker C."/>
            <person name="Peeters S.H."/>
            <person name="Rast P."/>
            <person name="Heuer A."/>
            <person name="Jetten M.S.M."/>
            <person name="Rohde M."/>
            <person name="Jogler C."/>
        </authorList>
    </citation>
    <scope>NUCLEOTIDE SEQUENCE [LARGE SCALE GENOMIC DNA]</scope>
    <source>
        <strain evidence="1 2">Poly21</strain>
    </source>
</reference>
<dbReference type="Proteomes" id="UP000319908">
    <property type="component" value="Unassembled WGS sequence"/>
</dbReference>
<name>A0A5C6BGV4_9BACT</name>
<protein>
    <submittedName>
        <fullName evidence="1">Uncharacterized protein</fullName>
    </submittedName>
</protein>
<sequence length="154" mass="17414">MNELQDVVAGRRQERFDVARIEHPHISFLLYRVAERKGAVDGTPNMIALRLVYRCCDAKVARRGPNTLELIHGSRVRAPRDDEYCGKHGIGTPGGLSALSPFYQHQGSLSRIVCSLLHWRVKEIARVAVCRDKPNLLPRSRSGRRTEISVDCRD</sequence>
<keyword evidence="2" id="KW-1185">Reference proteome</keyword>
<gene>
    <name evidence="1" type="ORF">Poly21_48580</name>
</gene>
<evidence type="ECO:0000313" key="1">
    <source>
        <dbReference type="EMBL" id="TWU10952.1"/>
    </source>
</evidence>
<comment type="caution">
    <text evidence="1">The sequence shown here is derived from an EMBL/GenBank/DDBJ whole genome shotgun (WGS) entry which is preliminary data.</text>
</comment>
<dbReference type="AlphaFoldDB" id="A0A5C6BGV4"/>
<proteinExistence type="predicted"/>
<dbReference type="EMBL" id="SJPU01000003">
    <property type="protein sequence ID" value="TWU10952.1"/>
    <property type="molecule type" value="Genomic_DNA"/>
</dbReference>
<accession>A0A5C6BGV4</accession>
<organism evidence="1 2">
    <name type="scientific">Allorhodopirellula heiligendammensis</name>
    <dbReference type="NCBI Taxonomy" id="2714739"/>
    <lineage>
        <taxon>Bacteria</taxon>
        <taxon>Pseudomonadati</taxon>
        <taxon>Planctomycetota</taxon>
        <taxon>Planctomycetia</taxon>
        <taxon>Pirellulales</taxon>
        <taxon>Pirellulaceae</taxon>
        <taxon>Allorhodopirellula</taxon>
    </lineage>
</organism>